<reference evidence="3" key="1">
    <citation type="journal article" date="2019" name="Int. J. Syst. Evol. Microbiol.">
        <title>The Global Catalogue of Microorganisms (GCM) 10K type strain sequencing project: providing services to taxonomists for standard genome sequencing and annotation.</title>
        <authorList>
            <consortium name="The Broad Institute Genomics Platform"/>
            <consortium name="The Broad Institute Genome Sequencing Center for Infectious Disease"/>
            <person name="Wu L."/>
            <person name="Ma J."/>
        </authorList>
    </citation>
    <scope>NUCLEOTIDE SEQUENCE [LARGE SCALE GENOMIC DNA]</scope>
    <source>
        <strain evidence="3">IBRC-M 10987</strain>
    </source>
</reference>
<protein>
    <submittedName>
        <fullName evidence="2">Uncharacterized protein</fullName>
    </submittedName>
</protein>
<name>A0ABV8JYZ1_9BACL</name>
<organism evidence="2 3">
    <name type="scientific">Paenibacillus xanthanilyticus</name>
    <dbReference type="NCBI Taxonomy" id="1783531"/>
    <lineage>
        <taxon>Bacteria</taxon>
        <taxon>Bacillati</taxon>
        <taxon>Bacillota</taxon>
        <taxon>Bacilli</taxon>
        <taxon>Bacillales</taxon>
        <taxon>Paenibacillaceae</taxon>
        <taxon>Paenibacillus</taxon>
    </lineage>
</organism>
<evidence type="ECO:0000313" key="2">
    <source>
        <dbReference type="EMBL" id="MFC4099243.1"/>
    </source>
</evidence>
<dbReference type="EMBL" id="JBHSAM010000015">
    <property type="protein sequence ID" value="MFC4099243.1"/>
    <property type="molecule type" value="Genomic_DNA"/>
</dbReference>
<dbReference type="Proteomes" id="UP001595715">
    <property type="component" value="Unassembled WGS sequence"/>
</dbReference>
<sequence>MKKLHAAAAAISLAALIAMAVSAGTAIAEPVADTQQSPSLAVNAPAAIGETLVSP</sequence>
<evidence type="ECO:0000313" key="3">
    <source>
        <dbReference type="Proteomes" id="UP001595715"/>
    </source>
</evidence>
<keyword evidence="3" id="KW-1185">Reference proteome</keyword>
<gene>
    <name evidence="2" type="ORF">ACFOZ8_06160</name>
</gene>
<feature type="chain" id="PRO_5045928599" evidence="1">
    <location>
        <begin position="29"/>
        <end position="55"/>
    </location>
</feature>
<proteinExistence type="predicted"/>
<dbReference type="RefSeq" id="WP_377717936.1">
    <property type="nucleotide sequence ID" value="NZ_JBHSAM010000015.1"/>
</dbReference>
<comment type="caution">
    <text evidence="2">The sequence shown here is derived from an EMBL/GenBank/DDBJ whole genome shotgun (WGS) entry which is preliminary data.</text>
</comment>
<accession>A0ABV8JYZ1</accession>
<keyword evidence="1" id="KW-0732">Signal</keyword>
<feature type="signal peptide" evidence="1">
    <location>
        <begin position="1"/>
        <end position="28"/>
    </location>
</feature>
<evidence type="ECO:0000256" key="1">
    <source>
        <dbReference type="SAM" id="SignalP"/>
    </source>
</evidence>